<proteinExistence type="inferred from homology"/>
<dbReference type="EMBL" id="JAPDFW010000113">
    <property type="protein sequence ID" value="KAJ5068804.1"/>
    <property type="molecule type" value="Genomic_DNA"/>
</dbReference>
<comment type="similarity">
    <text evidence="1">Belongs to the importin alpha family.</text>
</comment>
<evidence type="ECO:0000256" key="2">
    <source>
        <dbReference type="ARBA" id="ARBA00022448"/>
    </source>
</evidence>
<dbReference type="Proteomes" id="UP001149090">
    <property type="component" value="Unassembled WGS sequence"/>
</dbReference>
<dbReference type="SUPFAM" id="SSF48371">
    <property type="entry name" value="ARM repeat"/>
    <property type="match status" value="1"/>
</dbReference>
<dbReference type="InterPro" id="IPR016024">
    <property type="entry name" value="ARM-type_fold"/>
</dbReference>
<evidence type="ECO:0000256" key="1">
    <source>
        <dbReference type="ARBA" id="ARBA00010394"/>
    </source>
</evidence>
<comment type="caution">
    <text evidence="4">The sequence shown here is derived from an EMBL/GenBank/DDBJ whole genome shotgun (WGS) entry which is preliminary data.</text>
</comment>
<evidence type="ECO:0000256" key="3">
    <source>
        <dbReference type="ARBA" id="ARBA00022927"/>
    </source>
</evidence>
<dbReference type="InterPro" id="IPR011989">
    <property type="entry name" value="ARM-like"/>
</dbReference>
<dbReference type="Gene3D" id="1.25.10.10">
    <property type="entry name" value="Leucine-rich Repeat Variant"/>
    <property type="match status" value="1"/>
</dbReference>
<keyword evidence="2" id="KW-0813">Transport</keyword>
<evidence type="ECO:0000313" key="4">
    <source>
        <dbReference type="EMBL" id="KAJ5068804.1"/>
    </source>
</evidence>
<dbReference type="AlphaFoldDB" id="A0A9Q0R7J5"/>
<sequence>MSFTRRISSRKSKFKQRIELGTQKDKRFDISVQISKAKKDKILSSKREEMEQRKYFQKSQLLYEEKIFADLQNLSSIIKDLENGDPYRQFKALGRVRRMLSLTLFKPPVAEIFQSQALSVILGFLKSNQKYYQFEAIGCIMYILRNGENLAPQLVHLGVIDDLCQIAMQRNNDNNFENAREALQALEIFAQQNIEIRDFLINKEVIPIVLDFVDRSKHYYLLSVIAALCQGNPTPKHQTIDSFLKLIPDLIALNIDTATQKILTSLCYLATGDYETRLKLEELPIVEQLRGFLSSDNFLIKTRALRYLSDMISENTQMTYELLNLGLIEVLQEILHSQVEEEEEFSSIILLKLTTIPKIQEENIIFELVICCLDSWFFNVKKNGLLAAQNLINFPNFLLRIIDLGSLKVLSGSLSEKDPQSISIIVQLILSILKISEELQNVDELKKFFDLFEEAQVFDQIQKILLSTNEEIKKICQEILDLLLKIEDFLGQNL</sequence>
<accession>A0A9Q0R7J5</accession>
<gene>
    <name evidence="4" type="ORF">M0811_12225</name>
</gene>
<name>A0A9Q0R7J5_ANAIG</name>
<organism evidence="4 5">
    <name type="scientific">Anaeramoeba ignava</name>
    <name type="common">Anaerobic marine amoeba</name>
    <dbReference type="NCBI Taxonomy" id="1746090"/>
    <lineage>
        <taxon>Eukaryota</taxon>
        <taxon>Metamonada</taxon>
        <taxon>Anaeramoebidae</taxon>
        <taxon>Anaeramoeba</taxon>
    </lineage>
</organism>
<protein>
    <submittedName>
        <fullName evidence="4">Importin subunit alpha</fullName>
    </submittedName>
</protein>
<evidence type="ECO:0000313" key="5">
    <source>
        <dbReference type="Proteomes" id="UP001149090"/>
    </source>
</evidence>
<reference evidence="4" key="1">
    <citation type="submission" date="2022-10" db="EMBL/GenBank/DDBJ databases">
        <title>Novel sulphate-reducing endosymbionts in the free-living metamonad Anaeramoeba.</title>
        <authorList>
            <person name="Jerlstrom-Hultqvist J."/>
            <person name="Cepicka I."/>
            <person name="Gallot-Lavallee L."/>
            <person name="Salas-Leiva D."/>
            <person name="Curtis B.A."/>
            <person name="Zahonova K."/>
            <person name="Pipaliya S."/>
            <person name="Dacks J."/>
            <person name="Roger A.J."/>
        </authorList>
    </citation>
    <scope>NUCLEOTIDE SEQUENCE</scope>
    <source>
        <strain evidence="4">BMAN</strain>
    </source>
</reference>
<dbReference type="GO" id="GO:0015031">
    <property type="term" value="P:protein transport"/>
    <property type="evidence" value="ECO:0007669"/>
    <property type="project" value="UniProtKB-KW"/>
</dbReference>
<keyword evidence="3" id="KW-0653">Protein transport</keyword>
<keyword evidence="5" id="KW-1185">Reference proteome</keyword>
<dbReference type="PANTHER" id="PTHR23316">
    <property type="entry name" value="IMPORTIN ALPHA"/>
    <property type="match status" value="1"/>
</dbReference>